<dbReference type="SUPFAM" id="SSF49785">
    <property type="entry name" value="Galactose-binding domain-like"/>
    <property type="match status" value="1"/>
</dbReference>
<feature type="domain" description="Glycoside hydrolase family 2 immunoglobulin-like beta-sandwich" evidence="2">
    <location>
        <begin position="204"/>
        <end position="260"/>
    </location>
</feature>
<dbReference type="InterPro" id="IPR006102">
    <property type="entry name" value="Ig-like_GH2"/>
</dbReference>
<dbReference type="InterPro" id="IPR051913">
    <property type="entry name" value="GH2_Domain-Containing"/>
</dbReference>
<dbReference type="InterPro" id="IPR006104">
    <property type="entry name" value="Glyco_hydro_2_N"/>
</dbReference>
<dbReference type="Proteomes" id="UP000460549">
    <property type="component" value="Unassembled WGS sequence"/>
</dbReference>
<dbReference type="Pfam" id="PF00703">
    <property type="entry name" value="Glyco_hydro_2"/>
    <property type="match status" value="1"/>
</dbReference>
<comment type="caution">
    <text evidence="5">The sequence shown here is derived from an EMBL/GenBank/DDBJ whole genome shotgun (WGS) entry which is preliminary data.</text>
</comment>
<dbReference type="AlphaFoldDB" id="A0A7X2PEF4"/>
<dbReference type="Pfam" id="PF02836">
    <property type="entry name" value="Glyco_hydro_2_C"/>
    <property type="match status" value="1"/>
</dbReference>
<evidence type="ECO:0000313" key="6">
    <source>
        <dbReference type="Proteomes" id="UP000460549"/>
    </source>
</evidence>
<proteinExistence type="inferred from homology"/>
<dbReference type="InterPro" id="IPR008979">
    <property type="entry name" value="Galactose-bd-like_sf"/>
</dbReference>
<dbReference type="SUPFAM" id="SSF49303">
    <property type="entry name" value="beta-Galactosidase/glucuronidase domain"/>
    <property type="match status" value="1"/>
</dbReference>
<dbReference type="EMBL" id="VUNN01000020">
    <property type="protein sequence ID" value="MSU06903.1"/>
    <property type="molecule type" value="Genomic_DNA"/>
</dbReference>
<keyword evidence="5" id="KW-0378">Hydrolase</keyword>
<protein>
    <submittedName>
        <fullName evidence="5">Glycoside hydrolase family 2</fullName>
    </submittedName>
</protein>
<dbReference type="GO" id="GO:0005975">
    <property type="term" value="P:carbohydrate metabolic process"/>
    <property type="evidence" value="ECO:0007669"/>
    <property type="project" value="InterPro"/>
</dbReference>
<dbReference type="Gene3D" id="2.60.120.260">
    <property type="entry name" value="Galactose-binding domain-like"/>
    <property type="match status" value="1"/>
</dbReference>
<dbReference type="RefSeq" id="WP_154426158.1">
    <property type="nucleotide sequence ID" value="NZ_VUNN01000020.1"/>
</dbReference>
<accession>A0A7X2PEF4</accession>
<dbReference type="Gene3D" id="3.20.20.80">
    <property type="entry name" value="Glycosidases"/>
    <property type="match status" value="1"/>
</dbReference>
<dbReference type="PANTHER" id="PTHR42732">
    <property type="entry name" value="BETA-GALACTOSIDASE"/>
    <property type="match status" value="1"/>
</dbReference>
<gene>
    <name evidence="5" type="ORF">FYJ80_08990</name>
</gene>
<dbReference type="InterPro" id="IPR006103">
    <property type="entry name" value="Glyco_hydro_2_cat"/>
</dbReference>
<evidence type="ECO:0000256" key="1">
    <source>
        <dbReference type="ARBA" id="ARBA00007401"/>
    </source>
</evidence>
<dbReference type="InterPro" id="IPR017853">
    <property type="entry name" value="GH"/>
</dbReference>
<evidence type="ECO:0000259" key="2">
    <source>
        <dbReference type="Pfam" id="PF00703"/>
    </source>
</evidence>
<keyword evidence="6" id="KW-1185">Reference proteome</keyword>
<name>A0A7X2PEF4_9SPIO</name>
<feature type="domain" description="Glycoside hydrolase family 2 catalytic" evidence="3">
    <location>
        <begin position="267"/>
        <end position="542"/>
    </location>
</feature>
<dbReference type="Pfam" id="PF02837">
    <property type="entry name" value="Glyco_hydro_2_N"/>
    <property type="match status" value="1"/>
</dbReference>
<dbReference type="PANTHER" id="PTHR42732:SF2">
    <property type="entry name" value="BETA-MANNOSIDASE"/>
    <property type="match status" value="1"/>
</dbReference>
<evidence type="ECO:0000259" key="3">
    <source>
        <dbReference type="Pfam" id="PF02836"/>
    </source>
</evidence>
<reference evidence="5 6" key="1">
    <citation type="submission" date="2019-08" db="EMBL/GenBank/DDBJ databases">
        <title>In-depth cultivation of the pig gut microbiome towards novel bacterial diversity and tailored functional studies.</title>
        <authorList>
            <person name="Wylensek D."/>
            <person name="Hitch T.C.A."/>
            <person name="Clavel T."/>
        </authorList>
    </citation>
    <scope>NUCLEOTIDE SEQUENCE [LARGE SCALE GENOMIC DNA]</scope>
    <source>
        <strain evidence="5 6">NM-380-WT-3C1</strain>
    </source>
</reference>
<evidence type="ECO:0000259" key="4">
    <source>
        <dbReference type="Pfam" id="PF02837"/>
    </source>
</evidence>
<organism evidence="5 6">
    <name type="scientific">Bullifex porci</name>
    <dbReference type="NCBI Taxonomy" id="2606638"/>
    <lineage>
        <taxon>Bacteria</taxon>
        <taxon>Pseudomonadati</taxon>
        <taxon>Spirochaetota</taxon>
        <taxon>Spirochaetia</taxon>
        <taxon>Spirochaetales</taxon>
        <taxon>Spirochaetaceae</taxon>
        <taxon>Bullifex</taxon>
    </lineage>
</organism>
<dbReference type="SUPFAM" id="SSF51445">
    <property type="entry name" value="(Trans)glycosidases"/>
    <property type="match status" value="1"/>
</dbReference>
<dbReference type="GO" id="GO:0004553">
    <property type="term" value="F:hydrolase activity, hydrolyzing O-glycosyl compounds"/>
    <property type="evidence" value="ECO:0007669"/>
    <property type="project" value="InterPro"/>
</dbReference>
<comment type="similarity">
    <text evidence="1">Belongs to the glycosyl hydrolase 2 family.</text>
</comment>
<evidence type="ECO:0000313" key="5">
    <source>
        <dbReference type="EMBL" id="MSU06903.1"/>
    </source>
</evidence>
<sequence>MLHPNKKLERPIELLDGIWDCEIIKAPKVDTSFNSQNEVTLKYNPPKYTKKITVPYSPETERSGVKHTLLPDDELWYRRSYIYKMSNKKTFIHFIAVDWRAVLFVNKALVAIHEGGYTPFEADITKYLNEGENIIEVKVHDFSDTQPYCRGKQTLKPHGMWYRCQSGIWQSVYIEERSNEYIKDIYTETLNKDKAIVIISATSNDIATIDFGFSKISVETNKECMIDISRLELWSPDNPKLYPVKVAFKEDRVSSYFTFRYLSYSDDNRFMLNGQKFFSNGVLDQGYSPIGYLTMNEEEIENDLTLIKKLGFNSLRKHIKVEPPMFYYLCDKIGLCVWQDMVSGGNPTIVAASLPAVMQSFKLIDKDHHALFGRKEQKGKDEFIQSAEETIKALNNYKCIILWTIFNEGWGQFNSTDVYLHLRNLDKTRFFDKTSGWHDQGDGEIASYHYYFQEYKFKKDKKERATVLSEFGGNIFRIKDHVYNEKDFIYKKIETEEEFLQRLKEQFNNIKIQKEKGLTGSIYTQISDVEEESNGFITFDRKVIKSSIEELNKIISI</sequence>
<dbReference type="InterPro" id="IPR036156">
    <property type="entry name" value="Beta-gal/glucu_dom_sf"/>
</dbReference>
<feature type="domain" description="Glycosyl hydrolases family 2 sugar binding" evidence="4">
    <location>
        <begin position="19"/>
        <end position="172"/>
    </location>
</feature>